<proteinExistence type="predicted"/>
<sequence length="111" mass="12537">MTDTLKDLEQDRNRKAQAAMELHAKWKVACIEAKAAKDAYLKARGRDVGKARAKFNTAPVEPHSPPPMTDDEKVELEALIASDTDEPKHATDWWMERLIGEYRRGGGEVVY</sequence>
<gene>
    <name evidence="1" type="ORF">ES815_03205</name>
</gene>
<dbReference type="Proteomes" id="UP000317812">
    <property type="component" value="Chromosome"/>
</dbReference>
<dbReference type="AlphaFoldDB" id="A0AAP9D9N5"/>
<protein>
    <submittedName>
        <fullName evidence="1">Uncharacterized protein</fullName>
    </submittedName>
</protein>
<accession>A0AAP9D9N5</accession>
<name>A0AAP9D9N5_9ENTR</name>
<dbReference type="RefSeq" id="WP_142486595.1">
    <property type="nucleotide sequence ID" value="NZ_CP035382.1"/>
</dbReference>
<reference evidence="1 2" key="1">
    <citation type="submission" date="2019-01" db="EMBL/GenBank/DDBJ databases">
        <title>Florfenicol resistance in Enterobacteriaceae and whole-genome sequence analysis of florfenicol-resistant Leclercia adecarboxylata strain R25.</title>
        <authorList>
            <person name="Bao Q."/>
            <person name="Ying Y."/>
        </authorList>
    </citation>
    <scope>NUCLEOTIDE SEQUENCE [LARGE SCALE GENOMIC DNA]</scope>
    <source>
        <strain evidence="1 2">R25</strain>
    </source>
</reference>
<organism evidence="1 2">
    <name type="scientific">Leclercia adecarboxylata</name>
    <dbReference type="NCBI Taxonomy" id="83655"/>
    <lineage>
        <taxon>Bacteria</taxon>
        <taxon>Pseudomonadati</taxon>
        <taxon>Pseudomonadota</taxon>
        <taxon>Gammaproteobacteria</taxon>
        <taxon>Enterobacterales</taxon>
        <taxon>Enterobacteriaceae</taxon>
        <taxon>Leclercia</taxon>
    </lineage>
</organism>
<dbReference type="EMBL" id="CP035382">
    <property type="protein sequence ID" value="QDK17370.1"/>
    <property type="molecule type" value="Genomic_DNA"/>
</dbReference>
<evidence type="ECO:0000313" key="1">
    <source>
        <dbReference type="EMBL" id="QDK17370.1"/>
    </source>
</evidence>
<evidence type="ECO:0000313" key="2">
    <source>
        <dbReference type="Proteomes" id="UP000317812"/>
    </source>
</evidence>